<dbReference type="RefSeq" id="WP_075055824.1">
    <property type="nucleotide sequence ID" value="NZ_CP007536.1"/>
</dbReference>
<dbReference type="Proteomes" id="UP000027093">
    <property type="component" value="Chromosome"/>
</dbReference>
<evidence type="ECO:0000313" key="2">
    <source>
        <dbReference type="Proteomes" id="UP000027093"/>
    </source>
</evidence>
<dbReference type="KEGG" id="nvn:NVIE_029440"/>
<reference evidence="1 2" key="1">
    <citation type="journal article" date="2014" name="Int. J. Syst. Evol. Microbiol.">
        <title>Nitrososphaera viennensis gen. nov., sp. nov., an aerobic and mesophilic, ammonia-oxidizing archaeon from soil and a member of the archaeal phylum Thaumarchaeota.</title>
        <authorList>
            <person name="Stieglmeier M."/>
            <person name="Klingl A."/>
            <person name="Alves R.J."/>
            <person name="Rittmann S.K."/>
            <person name="Melcher M."/>
            <person name="Leisch N."/>
            <person name="Schleper C."/>
        </authorList>
    </citation>
    <scope>NUCLEOTIDE SEQUENCE [LARGE SCALE GENOMIC DNA]</scope>
    <source>
        <strain evidence="1">EN76</strain>
    </source>
</reference>
<proteinExistence type="predicted"/>
<gene>
    <name evidence="1" type="ORF">NVIE_029440</name>
</gene>
<sequence length="170" mass="18764">MVNKFVFAIAGIVIVMAVLIAIPNISQQPAAQDITIEYNRQHLTKTEGGGLLVTTQLETLTIDKDGSATYTNTDPRQKNMPVPQRFSLNRDEFTRIKGLVLETGFMDIPKTDYPQSQNASNNFVSYTLSVKTPDRQKTISWVEPDAYDGTIPSLITQVGTQLDGIIASKT</sequence>
<name>A0A060HW07_9ARCH</name>
<protein>
    <submittedName>
        <fullName evidence="1">Uncharacterized protein</fullName>
    </submittedName>
</protein>
<dbReference type="OrthoDB" id="4898at2157"/>
<dbReference type="AlphaFoldDB" id="A0A060HW07"/>
<dbReference type="HOGENOM" id="CLU_1514543_0_0_2"/>
<dbReference type="STRING" id="926571.NVIE_029440"/>
<dbReference type="EMBL" id="CP007536">
    <property type="protein sequence ID" value="AIC17222.1"/>
    <property type="molecule type" value="Genomic_DNA"/>
</dbReference>
<dbReference type="GeneID" id="74948180"/>
<organism evidence="1 2">
    <name type="scientific">Nitrososphaera viennensis EN76</name>
    <dbReference type="NCBI Taxonomy" id="926571"/>
    <lineage>
        <taxon>Archaea</taxon>
        <taxon>Nitrososphaerota</taxon>
        <taxon>Nitrososphaeria</taxon>
        <taxon>Nitrososphaerales</taxon>
        <taxon>Nitrososphaeraceae</taxon>
        <taxon>Nitrososphaera</taxon>
    </lineage>
</organism>
<evidence type="ECO:0000313" key="1">
    <source>
        <dbReference type="EMBL" id="AIC17222.1"/>
    </source>
</evidence>
<accession>A0A060HW07</accession>
<keyword evidence="2" id="KW-1185">Reference proteome</keyword>